<dbReference type="Proteomes" id="UP001159363">
    <property type="component" value="Chromosome 2"/>
</dbReference>
<reference evidence="1 2" key="1">
    <citation type="submission" date="2023-02" db="EMBL/GenBank/DDBJ databases">
        <title>LHISI_Scaffold_Assembly.</title>
        <authorList>
            <person name="Stuart O.P."/>
            <person name="Cleave R."/>
            <person name="Magrath M.J.L."/>
            <person name="Mikheyev A.S."/>
        </authorList>
    </citation>
    <scope>NUCLEOTIDE SEQUENCE [LARGE SCALE GENOMIC DNA]</scope>
    <source>
        <strain evidence="1">Daus_M_001</strain>
        <tissue evidence="1">Leg muscle</tissue>
    </source>
</reference>
<gene>
    <name evidence="1" type="ORF">PR048_005131</name>
</gene>
<sequence>MVVVVDTNDKETAKKNSWMPLTYVSDHPRDLQPLTPVMFLQETCTVGVPVLHKLDQVDLNKRLLYEQRLRADLRSRFSAEYLSQLLQHPKKSGQHQLTTGEIVLLGNEINPDRDRNAGVVKIKTVSGELIRPVQRIYRLEISVPVEELKA</sequence>
<comment type="caution">
    <text evidence="1">The sequence shown here is derived from an EMBL/GenBank/DDBJ whole genome shotgun (WGS) entry which is preliminary data.</text>
</comment>
<keyword evidence="2" id="KW-1185">Reference proteome</keyword>
<accession>A0ABQ9I7D2</accession>
<protein>
    <recommendedName>
        <fullName evidence="3">DUF5641 domain-containing protein</fullName>
    </recommendedName>
</protein>
<evidence type="ECO:0008006" key="3">
    <source>
        <dbReference type="Google" id="ProtNLM"/>
    </source>
</evidence>
<organism evidence="1 2">
    <name type="scientific">Dryococelus australis</name>
    <dbReference type="NCBI Taxonomy" id="614101"/>
    <lineage>
        <taxon>Eukaryota</taxon>
        <taxon>Metazoa</taxon>
        <taxon>Ecdysozoa</taxon>
        <taxon>Arthropoda</taxon>
        <taxon>Hexapoda</taxon>
        <taxon>Insecta</taxon>
        <taxon>Pterygota</taxon>
        <taxon>Neoptera</taxon>
        <taxon>Polyneoptera</taxon>
        <taxon>Phasmatodea</taxon>
        <taxon>Verophasmatodea</taxon>
        <taxon>Anareolatae</taxon>
        <taxon>Phasmatidae</taxon>
        <taxon>Eurycanthinae</taxon>
        <taxon>Dryococelus</taxon>
    </lineage>
</organism>
<proteinExistence type="predicted"/>
<name>A0ABQ9I7D2_9NEOP</name>
<evidence type="ECO:0000313" key="1">
    <source>
        <dbReference type="EMBL" id="KAJ8892550.1"/>
    </source>
</evidence>
<dbReference type="EMBL" id="JARBHB010000002">
    <property type="protein sequence ID" value="KAJ8892550.1"/>
    <property type="molecule type" value="Genomic_DNA"/>
</dbReference>
<evidence type="ECO:0000313" key="2">
    <source>
        <dbReference type="Proteomes" id="UP001159363"/>
    </source>
</evidence>